<dbReference type="STRING" id="319939.SAMN05216263_111121"/>
<dbReference type="InterPro" id="IPR016155">
    <property type="entry name" value="Mopterin_synth/thiamin_S_b"/>
</dbReference>
<sequence>MSITIHIPTTLRDLTAGAAQVSAQGDSLGEVIDDLERRWPGLEQRLLKGRTLVRFMNLYVNDQDVRFHGGLEARVAPGDEITILPAVAGGQDCRNPA</sequence>
<dbReference type="AlphaFoldDB" id="A0A1I0UFN7"/>
<dbReference type="GeneID" id="57397904"/>
<dbReference type="Proteomes" id="UP001273935">
    <property type="component" value="Unassembled WGS sequence"/>
</dbReference>
<dbReference type="PANTHER" id="PTHR38031:SF1">
    <property type="entry name" value="SULFUR CARRIER PROTEIN CYSO"/>
    <property type="match status" value="1"/>
</dbReference>
<organism evidence="1 5">
    <name type="scientific">Metapseudomonas otitidis</name>
    <dbReference type="NCBI Taxonomy" id="319939"/>
    <lineage>
        <taxon>Bacteria</taxon>
        <taxon>Pseudomonadati</taxon>
        <taxon>Pseudomonadota</taxon>
        <taxon>Gammaproteobacteria</taxon>
        <taxon>Pseudomonadales</taxon>
        <taxon>Pseudomonadaceae</taxon>
        <taxon>Metapseudomonas</taxon>
    </lineage>
</organism>
<dbReference type="RefSeq" id="WP_044407630.1">
    <property type="nucleotide sequence ID" value="NZ_AP022213.1"/>
</dbReference>
<dbReference type="InterPro" id="IPR003749">
    <property type="entry name" value="ThiS/MoaD-like"/>
</dbReference>
<dbReference type="Proteomes" id="UP000501237">
    <property type="component" value="Chromosome"/>
</dbReference>
<evidence type="ECO:0000313" key="1">
    <source>
        <dbReference type="EMBL" id="BBT16615.1"/>
    </source>
</evidence>
<evidence type="ECO:0000313" key="5">
    <source>
        <dbReference type="Proteomes" id="UP000515591"/>
    </source>
</evidence>
<dbReference type="EMBL" id="AP022642">
    <property type="protein sequence ID" value="BCA28710.1"/>
    <property type="molecule type" value="Genomic_DNA"/>
</dbReference>
<dbReference type="Proteomes" id="UP000515591">
    <property type="component" value="Chromosome"/>
</dbReference>
<evidence type="ECO:0000313" key="6">
    <source>
        <dbReference type="Proteomes" id="UP001273935"/>
    </source>
</evidence>
<dbReference type="SUPFAM" id="SSF54285">
    <property type="entry name" value="MoaD/ThiS"/>
    <property type="match status" value="1"/>
</dbReference>
<gene>
    <name evidence="2" type="ORF">PtoMrB4_26870</name>
    <name evidence="3" type="ORF">R0G64_27205</name>
    <name evidence="1" type="ORF">WP8S17C03_26640</name>
</gene>
<reference evidence="2 4" key="2">
    <citation type="journal article" date="2020" name="Microbiol. Resour. Announc.">
        <title>Complete genome sequence of Pseudomonas otitidis strain MrB4, isolated from Lake Biwa in Japan.</title>
        <authorList>
            <person name="Miyazaki K."/>
            <person name="Hase E."/>
            <person name="Maruya T."/>
        </authorList>
    </citation>
    <scope>NUCLEOTIDE SEQUENCE [LARGE SCALE GENOMIC DNA]</scope>
    <source>
        <strain evidence="2 4">MrB4</strain>
    </source>
</reference>
<reference evidence="3 6" key="3">
    <citation type="submission" date="2023-10" db="EMBL/GenBank/DDBJ databases">
        <title>Pseudomonas otitidis isolated from a paediatric patient with cystic fibrosis in Chile.</title>
        <authorList>
            <person name="Amsteins-Romero L."/>
            <person name="Opazo-Capurro A."/>
            <person name="Matus-Kohler M."/>
            <person name="Gonzalez-Rocha G."/>
        </authorList>
    </citation>
    <scope>NUCLEOTIDE SEQUENCE [LARGE SCALE GENOMIC DNA]</scope>
    <source>
        <strain evidence="3 6">P-714</strain>
    </source>
</reference>
<reference evidence="1 5" key="1">
    <citation type="submission" date="2019-12" db="EMBL/GenBank/DDBJ databases">
        <title>complete genome sequences of Pseudomonas otitidis str. WP8-S17-CRE-03 isolated from wastewater treatment plant effluent.</title>
        <authorList>
            <person name="Sekizuka T."/>
            <person name="Itokawa K."/>
            <person name="Yatsu K."/>
            <person name="Inamine Y."/>
            <person name="Kuroda M."/>
        </authorList>
    </citation>
    <scope>NUCLEOTIDE SEQUENCE [LARGE SCALE GENOMIC DNA]</scope>
    <source>
        <strain evidence="1 5">WP8-S17-CRE-03</strain>
    </source>
</reference>
<dbReference type="EMBL" id="JAWJUL010000160">
    <property type="protein sequence ID" value="MDV3443107.1"/>
    <property type="molecule type" value="Genomic_DNA"/>
</dbReference>
<dbReference type="PANTHER" id="PTHR38031">
    <property type="entry name" value="SULFUR CARRIER PROTEIN SLR0821-RELATED"/>
    <property type="match status" value="1"/>
</dbReference>
<dbReference type="KEGG" id="poj:PtoMrB4_26870"/>
<proteinExistence type="predicted"/>
<evidence type="ECO:0000313" key="3">
    <source>
        <dbReference type="EMBL" id="MDV3443107.1"/>
    </source>
</evidence>
<dbReference type="Pfam" id="PF02597">
    <property type="entry name" value="ThiS"/>
    <property type="match status" value="1"/>
</dbReference>
<evidence type="ECO:0000313" key="4">
    <source>
        <dbReference type="Proteomes" id="UP000501237"/>
    </source>
</evidence>
<accession>A0A1I0UFN7</accession>
<dbReference type="InterPro" id="IPR012675">
    <property type="entry name" value="Beta-grasp_dom_sf"/>
</dbReference>
<protein>
    <submittedName>
        <fullName evidence="3">MoaD/ThiS family protein</fullName>
    </submittedName>
    <submittedName>
        <fullName evidence="1">Molybdopterin synthase sulfur carrier subunit</fullName>
    </submittedName>
</protein>
<dbReference type="InterPro" id="IPR052045">
    <property type="entry name" value="Sulfur_Carrier/Prot_Modifier"/>
</dbReference>
<evidence type="ECO:0000313" key="2">
    <source>
        <dbReference type="EMBL" id="BCA28710.1"/>
    </source>
</evidence>
<name>A0A1I0UFN7_9GAMM</name>
<dbReference type="Gene3D" id="3.10.20.30">
    <property type="match status" value="1"/>
</dbReference>
<keyword evidence="6" id="KW-1185">Reference proteome</keyword>
<dbReference type="EMBL" id="AP022213">
    <property type="protein sequence ID" value="BBT16615.1"/>
    <property type="molecule type" value="Genomic_DNA"/>
</dbReference>